<evidence type="ECO:0000313" key="2">
    <source>
        <dbReference type="Proteomes" id="UP000033870"/>
    </source>
</evidence>
<dbReference type="Proteomes" id="UP000033870">
    <property type="component" value="Unassembled WGS sequence"/>
</dbReference>
<dbReference type="SUPFAM" id="SSF48576">
    <property type="entry name" value="Terpenoid synthases"/>
    <property type="match status" value="1"/>
</dbReference>
<protein>
    <submittedName>
        <fullName evidence="1">Uncharacterized protein</fullName>
    </submittedName>
</protein>
<evidence type="ECO:0000313" key="1">
    <source>
        <dbReference type="EMBL" id="KKW43077.1"/>
    </source>
</evidence>
<dbReference type="EMBL" id="LCRX01000001">
    <property type="protein sequence ID" value="KKW43077.1"/>
    <property type="molecule type" value="Genomic_DNA"/>
</dbReference>
<dbReference type="InterPro" id="IPR008930">
    <property type="entry name" value="Terpenoid_cyclase/PrenylTrfase"/>
</dbReference>
<proteinExistence type="predicted"/>
<sequence>MVSLEQWRRECALVINCLHEEQNANGSFKSTTSYDKDLSLAPQERQTTFYASSIALSLAEITEADYFPAQERLADFLCAERREGSSYNYWTRDSVLPPGERLPDDLDDTCLGLSALTRLRPEAITGETLAEITMLLSRLEVKLGGPYYTWAAADCAPEKTGNVDVVVNSNIAYFLSLYGVTLPPLERYLDEALSGDPPQSPFYFSPYPVLYALARSHGSGRRIQLTGAIAARQTGPGIWLNPFFTALMVSALIRCQSPLNMIESGIQSLLAWPTNVWDRPYAYVIEKTAANTVWYSGSRAFSAAARLEALALYRSLPRQRPTVPLRSRAHQLYDRITRETARCFASCGPDMQTAGLDCLAMVLRQDTDQEIGLLPYYAAQALETPNQIRDHSLTELGRANMMGWIAYTIYDRIMDGGRSERLLPVANLCLRNVTAVYSKLFASHPEALALFHGILDQLEEANYWELTNARAEHTEGVFNFNPLPEFADLSLWANRSLGHAAGVAAVTVLSGYSPTGPEVEQTIKFMRHYLGARQIHDDIHDWEEDLDQGRITPIVALLLRKFSKKHGDNGSITLAANKERLRSLFWHEVLAEGNQLILREAKKAQDILSSAVYIKNPDYLARMADRMVQAASAAEVEALKIRQFIKRCAV</sequence>
<dbReference type="AlphaFoldDB" id="A0A0G2AP03"/>
<dbReference type="SUPFAM" id="SSF48239">
    <property type="entry name" value="Terpenoid cyclases/Protein prenyltransferases"/>
    <property type="match status" value="1"/>
</dbReference>
<accession>A0A0G2AP03</accession>
<gene>
    <name evidence="1" type="ORF">UY92_C0001G0091</name>
</gene>
<dbReference type="STRING" id="1619044.UY92_C0001G0091"/>
<name>A0A0G2AP03_9BACT</name>
<dbReference type="Gene3D" id="1.10.600.10">
    <property type="entry name" value="Farnesyl Diphosphate Synthase"/>
    <property type="match status" value="1"/>
</dbReference>
<organism evidence="1 2">
    <name type="scientific">Candidatus Magasanikbacteria bacterium GW2011_GWA2_56_11</name>
    <dbReference type="NCBI Taxonomy" id="1619044"/>
    <lineage>
        <taxon>Bacteria</taxon>
        <taxon>Candidatus Magasanikiibacteriota</taxon>
    </lineage>
</organism>
<reference evidence="1 2" key="1">
    <citation type="journal article" date="2015" name="Nature">
        <title>rRNA introns, odd ribosomes, and small enigmatic genomes across a large radiation of phyla.</title>
        <authorList>
            <person name="Brown C.T."/>
            <person name="Hug L.A."/>
            <person name="Thomas B.C."/>
            <person name="Sharon I."/>
            <person name="Castelle C.J."/>
            <person name="Singh A."/>
            <person name="Wilkins M.J."/>
            <person name="Williams K.H."/>
            <person name="Banfield J.F."/>
        </authorList>
    </citation>
    <scope>NUCLEOTIDE SEQUENCE [LARGE SCALE GENOMIC DNA]</scope>
</reference>
<comment type="caution">
    <text evidence="1">The sequence shown here is derived from an EMBL/GenBank/DDBJ whole genome shotgun (WGS) entry which is preliminary data.</text>
</comment>
<dbReference type="InterPro" id="IPR008949">
    <property type="entry name" value="Isoprenoid_synthase_dom_sf"/>
</dbReference>